<evidence type="ECO:0000256" key="1">
    <source>
        <dbReference type="SAM" id="MobiDB-lite"/>
    </source>
</evidence>
<protein>
    <submittedName>
        <fullName evidence="2">Uncharacterized protein</fullName>
    </submittedName>
</protein>
<sequence>MSPKTRLAGKKKKEGAPEKKNDSPARKNTGATEKKKNNATVKRREVVAEKMRDTVKKKRDAAKKNSEPAEKKSETAEKKRKRECGVNEDNDEENGSNNIDSRTPEAAIENDAQRSCHRFEINPHPVAEVMSVLLKSGTSSSQEETVEDMKECQSTTKPFCQSSEIQKDWTSIFKDRFMPRSHNNLPECP</sequence>
<feature type="region of interest" description="Disordered" evidence="1">
    <location>
        <begin position="1"/>
        <end position="105"/>
    </location>
</feature>
<organism evidence="2 3">
    <name type="scientific">Brassica cretica</name>
    <name type="common">Mustard</name>
    <dbReference type="NCBI Taxonomy" id="69181"/>
    <lineage>
        <taxon>Eukaryota</taxon>
        <taxon>Viridiplantae</taxon>
        <taxon>Streptophyta</taxon>
        <taxon>Embryophyta</taxon>
        <taxon>Tracheophyta</taxon>
        <taxon>Spermatophyta</taxon>
        <taxon>Magnoliopsida</taxon>
        <taxon>eudicotyledons</taxon>
        <taxon>Gunneridae</taxon>
        <taxon>Pentapetalae</taxon>
        <taxon>rosids</taxon>
        <taxon>malvids</taxon>
        <taxon>Brassicales</taxon>
        <taxon>Brassicaceae</taxon>
        <taxon>Brassiceae</taxon>
        <taxon>Brassica</taxon>
    </lineage>
</organism>
<name>A0A8S9P1Z4_BRACR</name>
<feature type="compositionally biased region" description="Basic and acidic residues" evidence="1">
    <location>
        <begin position="32"/>
        <end position="54"/>
    </location>
</feature>
<feature type="compositionally biased region" description="Basic and acidic residues" evidence="1">
    <location>
        <begin position="62"/>
        <end position="77"/>
    </location>
</feature>
<accession>A0A8S9P1Z4</accession>
<feature type="compositionally biased region" description="Basic and acidic residues" evidence="1">
    <location>
        <begin position="14"/>
        <end position="25"/>
    </location>
</feature>
<comment type="caution">
    <text evidence="2">The sequence shown here is derived from an EMBL/GenBank/DDBJ whole genome shotgun (WGS) entry which is preliminary data.</text>
</comment>
<feature type="region of interest" description="Disordered" evidence="1">
    <location>
        <begin position="136"/>
        <end position="157"/>
    </location>
</feature>
<dbReference type="AlphaFoldDB" id="A0A8S9P1Z4"/>
<dbReference type="EMBL" id="QGKX02001521">
    <property type="protein sequence ID" value="KAF3511198.1"/>
    <property type="molecule type" value="Genomic_DNA"/>
</dbReference>
<evidence type="ECO:0000313" key="2">
    <source>
        <dbReference type="EMBL" id="KAF3511198.1"/>
    </source>
</evidence>
<gene>
    <name evidence="2" type="ORF">F2Q69_00002530</name>
</gene>
<reference evidence="2" key="1">
    <citation type="submission" date="2019-12" db="EMBL/GenBank/DDBJ databases">
        <title>Genome sequencing and annotation of Brassica cretica.</title>
        <authorList>
            <person name="Studholme D.J."/>
            <person name="Sarris P."/>
        </authorList>
    </citation>
    <scope>NUCLEOTIDE SEQUENCE</scope>
    <source>
        <strain evidence="2">PFS-109/04</strain>
        <tissue evidence="2">Leaf</tissue>
    </source>
</reference>
<evidence type="ECO:0000313" key="3">
    <source>
        <dbReference type="Proteomes" id="UP000712600"/>
    </source>
</evidence>
<proteinExistence type="predicted"/>
<dbReference type="Proteomes" id="UP000712600">
    <property type="component" value="Unassembled WGS sequence"/>
</dbReference>